<proteinExistence type="predicted"/>
<gene>
    <name evidence="2" type="ORF">AGI3411_01108</name>
</gene>
<dbReference type="AlphaFoldDB" id="A0A446C5W0"/>
<dbReference type="EMBL" id="UFQB01000003">
    <property type="protein sequence ID" value="SSW63256.1"/>
    <property type="molecule type" value="Genomic_DNA"/>
</dbReference>
<dbReference type="RefSeq" id="WP_129526397.1">
    <property type="nucleotide sequence ID" value="NZ_UFQB01000003.1"/>
</dbReference>
<evidence type="ECO:0000313" key="2">
    <source>
        <dbReference type="EMBL" id="SSW63256.1"/>
    </source>
</evidence>
<sequence length="124" mass="12969">MPSRLNDPGIPTLTQRAEPTFHAPPAGNDAQAPVLTELADDAGPAYADDAFPLLTDVAEPMDAPSAAPPSAPLPDAAVVSARLQAEVEELMREALADAIEQIQARMDAELPGIVARVLRNVRPG</sequence>
<dbReference type="OrthoDB" id="8636814at2"/>
<accession>A0A446C5W0</accession>
<protein>
    <submittedName>
        <fullName evidence="2">Uncharacterized protein</fullName>
    </submittedName>
</protein>
<dbReference type="Proteomes" id="UP000289184">
    <property type="component" value="Unassembled WGS sequence"/>
</dbReference>
<organism evidence="2 3">
    <name type="scientific">Achromobacter agilis</name>
    <dbReference type="NCBI Taxonomy" id="1353888"/>
    <lineage>
        <taxon>Bacteria</taxon>
        <taxon>Pseudomonadati</taxon>
        <taxon>Pseudomonadota</taxon>
        <taxon>Betaproteobacteria</taxon>
        <taxon>Burkholderiales</taxon>
        <taxon>Alcaligenaceae</taxon>
        <taxon>Achromobacter</taxon>
    </lineage>
</organism>
<feature type="region of interest" description="Disordered" evidence="1">
    <location>
        <begin position="1"/>
        <end position="30"/>
    </location>
</feature>
<evidence type="ECO:0000256" key="1">
    <source>
        <dbReference type="SAM" id="MobiDB-lite"/>
    </source>
</evidence>
<keyword evidence="3" id="KW-1185">Reference proteome</keyword>
<evidence type="ECO:0000313" key="3">
    <source>
        <dbReference type="Proteomes" id="UP000289184"/>
    </source>
</evidence>
<reference evidence="2 3" key="1">
    <citation type="submission" date="2018-07" db="EMBL/GenBank/DDBJ databases">
        <authorList>
            <person name="Peeters C."/>
        </authorList>
    </citation>
    <scope>NUCLEOTIDE SEQUENCE [LARGE SCALE GENOMIC DNA]</scope>
    <source>
        <strain evidence="2 3">LMG 3411</strain>
    </source>
</reference>
<name>A0A446C5W0_9BURK</name>